<protein>
    <submittedName>
        <fullName evidence="4">Chemotaxis protein CheC</fullName>
    </submittedName>
</protein>
<dbReference type="Pfam" id="PF04509">
    <property type="entry name" value="CheC"/>
    <property type="match status" value="2"/>
</dbReference>
<dbReference type="PANTHER" id="PTHR43693">
    <property type="entry name" value="PROTEIN PHOSPHATASE CHEZ"/>
    <property type="match status" value="1"/>
</dbReference>
<evidence type="ECO:0000259" key="3">
    <source>
        <dbReference type="Pfam" id="PF04509"/>
    </source>
</evidence>
<feature type="domain" description="CheC-like protein" evidence="3">
    <location>
        <begin position="113"/>
        <end position="143"/>
    </location>
</feature>
<dbReference type="Gene3D" id="3.40.1550.10">
    <property type="entry name" value="CheC-like"/>
    <property type="match status" value="1"/>
</dbReference>
<dbReference type="Proteomes" id="UP000199163">
    <property type="component" value="Unassembled WGS sequence"/>
</dbReference>
<dbReference type="GO" id="GO:0006935">
    <property type="term" value="P:chemotaxis"/>
    <property type="evidence" value="ECO:0007669"/>
    <property type="project" value="UniProtKB-KW"/>
</dbReference>
<evidence type="ECO:0000313" key="5">
    <source>
        <dbReference type="Proteomes" id="UP000199163"/>
    </source>
</evidence>
<dbReference type="OrthoDB" id="9812187at2"/>
<dbReference type="CDD" id="cd17909">
    <property type="entry name" value="CheC_ClassI"/>
    <property type="match status" value="1"/>
</dbReference>
<name>A0A1G7YQI0_9BACI</name>
<dbReference type="InterPro" id="IPR007597">
    <property type="entry name" value="CheC"/>
</dbReference>
<keyword evidence="2" id="KW-0378">Hydrolase</keyword>
<reference evidence="4 5" key="1">
    <citation type="submission" date="2016-10" db="EMBL/GenBank/DDBJ databases">
        <authorList>
            <person name="de Groot N.N."/>
        </authorList>
    </citation>
    <scope>NUCLEOTIDE SEQUENCE [LARGE SCALE GENOMIC DNA]</scope>
    <source>
        <strain evidence="4 5">DSM 21632</strain>
    </source>
</reference>
<dbReference type="GO" id="GO:0016787">
    <property type="term" value="F:hydrolase activity"/>
    <property type="evidence" value="ECO:0007669"/>
    <property type="project" value="UniProtKB-KW"/>
</dbReference>
<dbReference type="STRING" id="568899.SAMN05192534_101232"/>
<feature type="domain" description="CheC-like protein" evidence="3">
    <location>
        <begin position="10"/>
        <end position="45"/>
    </location>
</feature>
<dbReference type="InterPro" id="IPR028976">
    <property type="entry name" value="CheC-like_sf"/>
</dbReference>
<evidence type="ECO:0000313" key="4">
    <source>
        <dbReference type="EMBL" id="SDG98575.1"/>
    </source>
</evidence>
<organism evidence="4 5">
    <name type="scientific">Alteribacillus persepolensis</name>
    <dbReference type="NCBI Taxonomy" id="568899"/>
    <lineage>
        <taxon>Bacteria</taxon>
        <taxon>Bacillati</taxon>
        <taxon>Bacillota</taxon>
        <taxon>Bacilli</taxon>
        <taxon>Bacillales</taxon>
        <taxon>Bacillaceae</taxon>
        <taxon>Alteribacillus</taxon>
    </lineage>
</organism>
<dbReference type="InterPro" id="IPR050992">
    <property type="entry name" value="CheZ_family_phosphatases"/>
</dbReference>
<keyword evidence="5" id="KW-1185">Reference proteome</keyword>
<accession>A0A1G7YQI0</accession>
<dbReference type="EMBL" id="FNDK01000001">
    <property type="protein sequence ID" value="SDG98575.1"/>
    <property type="molecule type" value="Genomic_DNA"/>
</dbReference>
<evidence type="ECO:0000256" key="1">
    <source>
        <dbReference type="ARBA" id="ARBA00022500"/>
    </source>
</evidence>
<dbReference type="SUPFAM" id="SSF103039">
    <property type="entry name" value="CheC-like"/>
    <property type="match status" value="1"/>
</dbReference>
<evidence type="ECO:0000256" key="2">
    <source>
        <dbReference type="ARBA" id="ARBA00022801"/>
    </source>
</evidence>
<dbReference type="PANTHER" id="PTHR43693:SF1">
    <property type="entry name" value="PROTEIN PHOSPHATASE CHEZ"/>
    <property type="match status" value="1"/>
</dbReference>
<keyword evidence="1" id="KW-0145">Chemotaxis</keyword>
<proteinExistence type="predicted"/>
<sequence>MEESHDLHPFQLDILQEAGNIGAAHAATSLSKLLDRKIQMDVPFVRTVMLQEMEALVGGAETCVAAAFMKISGDAPGRMFLVFQQDEAKELAAYLTGKSLDYPILLMDEMGVSSLQELANILAGAYLSAIADFTSIWMQPSPPLLAIDMAGALLSEGIAELFQSSDAALVIDTVLNTTKGSKDITVAGKVFFVPEPGTFATICQALGDGLL</sequence>
<gene>
    <name evidence="4" type="ORF">SAMN05192534_101232</name>
</gene>
<dbReference type="AlphaFoldDB" id="A0A1G7YQI0"/>
<dbReference type="RefSeq" id="WP_091270413.1">
    <property type="nucleotide sequence ID" value="NZ_FNDK01000001.1"/>
</dbReference>